<dbReference type="GO" id="GO:0016020">
    <property type="term" value="C:membrane"/>
    <property type="evidence" value="ECO:0007669"/>
    <property type="project" value="InterPro"/>
</dbReference>
<dbReference type="PANTHER" id="PTHR33799">
    <property type="entry name" value="PTS PERMEASE-RELATED-RELATED"/>
    <property type="match status" value="1"/>
</dbReference>
<dbReference type="InterPro" id="IPR004701">
    <property type="entry name" value="PTS_EIIA_man-typ"/>
</dbReference>
<reference evidence="9 10" key="2">
    <citation type="journal article" date="2011" name="J. Bacteriol.">
        <title>Genomes of three methylotrophs from a single niche uncover genetic and metabolic divergence of Methylophilaceae.</title>
        <authorList>
            <person name="Lapidus A."/>
            <person name="Clum A."/>
            <person name="Labutti K."/>
            <person name="Kaluzhnaya M.G."/>
            <person name="Lim S."/>
            <person name="Beck D.A."/>
            <person name="Glavina Del Rio T."/>
            <person name="Nolan M."/>
            <person name="Mavromatis K."/>
            <person name="Huntemann M."/>
            <person name="Lucas S."/>
            <person name="Lidstrom M.E."/>
            <person name="Ivanova N."/>
            <person name="Chistoserdova L."/>
        </authorList>
    </citation>
    <scope>NUCLEOTIDE SEQUENCE [LARGE SCALE GENOMIC DNA]</scope>
    <source>
        <strain evidence="9 10">SIP3-4</strain>
    </source>
</reference>
<sequence length="135" mass="14323">MIGILIIAHGTLGESLIHCASHVMGTRPPLLKQLGIGTHDDPAAMLPQAQQLVDELDEGNGVLILSDIYGATPCNMVGKLLKPGRVEGVAGVNLPMLVRTLTYRNGDIQLLVQKALSGGSEGVIHFTEEACKHHD</sequence>
<dbReference type="GO" id="GO:0009401">
    <property type="term" value="P:phosphoenolpyruvate-dependent sugar phosphotransferase system"/>
    <property type="evidence" value="ECO:0007669"/>
    <property type="project" value="UniProtKB-KW"/>
</dbReference>
<evidence type="ECO:0000256" key="6">
    <source>
        <dbReference type="ARBA" id="ARBA00022683"/>
    </source>
</evidence>
<protein>
    <submittedName>
        <fullName evidence="9">PTS system fructose subfamily IIA component</fullName>
    </submittedName>
</protein>
<dbReference type="EMBL" id="CP001674">
    <property type="protein sequence ID" value="ACT49447.1"/>
    <property type="molecule type" value="Genomic_DNA"/>
</dbReference>
<dbReference type="GO" id="GO:0005737">
    <property type="term" value="C:cytoplasm"/>
    <property type="evidence" value="ECO:0007669"/>
    <property type="project" value="UniProtKB-SubCell"/>
</dbReference>
<dbReference type="Gene3D" id="3.40.50.510">
    <property type="entry name" value="Phosphotransferase system, mannose-type IIA component"/>
    <property type="match status" value="1"/>
</dbReference>
<dbReference type="STRING" id="582744.Msip34_0198"/>
<keyword evidence="5" id="KW-0808">Transferase</keyword>
<keyword evidence="3" id="KW-0963">Cytoplasm</keyword>
<dbReference type="SUPFAM" id="SSF53062">
    <property type="entry name" value="PTS system fructose IIA component-like"/>
    <property type="match status" value="1"/>
</dbReference>
<dbReference type="eggNOG" id="COG2893">
    <property type="taxonomic scope" value="Bacteria"/>
</dbReference>
<evidence type="ECO:0000259" key="8">
    <source>
        <dbReference type="PROSITE" id="PS51096"/>
    </source>
</evidence>
<evidence type="ECO:0000256" key="5">
    <source>
        <dbReference type="ARBA" id="ARBA00022679"/>
    </source>
</evidence>
<dbReference type="OrthoDB" id="8795346at2"/>
<proteinExistence type="predicted"/>
<organism evidence="9 10">
    <name type="scientific">Methylovorus glucosotrophus (strain SIP3-4)</name>
    <dbReference type="NCBI Taxonomy" id="582744"/>
    <lineage>
        <taxon>Bacteria</taxon>
        <taxon>Pseudomonadati</taxon>
        <taxon>Pseudomonadota</taxon>
        <taxon>Betaproteobacteria</taxon>
        <taxon>Nitrosomonadales</taxon>
        <taxon>Methylophilaceae</taxon>
        <taxon>Methylovorus</taxon>
    </lineage>
</organism>
<dbReference type="PROSITE" id="PS51096">
    <property type="entry name" value="PTS_EIIA_TYPE_4"/>
    <property type="match status" value="1"/>
</dbReference>
<dbReference type="Proteomes" id="UP000002743">
    <property type="component" value="Chromosome"/>
</dbReference>
<dbReference type="Pfam" id="PF03610">
    <property type="entry name" value="EIIA-man"/>
    <property type="match status" value="1"/>
</dbReference>
<dbReference type="InterPro" id="IPR036662">
    <property type="entry name" value="PTS_EIIA_man-typ_sf"/>
</dbReference>
<evidence type="ECO:0000256" key="4">
    <source>
        <dbReference type="ARBA" id="ARBA00022597"/>
    </source>
</evidence>
<keyword evidence="2" id="KW-0813">Transport</keyword>
<dbReference type="AlphaFoldDB" id="C6X8H7"/>
<dbReference type="KEGG" id="mei:Msip34_0198"/>
<gene>
    <name evidence="9" type="ordered locus">Msip34_0198</name>
</gene>
<evidence type="ECO:0000313" key="9">
    <source>
        <dbReference type="EMBL" id="ACT49447.1"/>
    </source>
</evidence>
<accession>C6X8H7</accession>
<evidence type="ECO:0000256" key="7">
    <source>
        <dbReference type="ARBA" id="ARBA00022777"/>
    </source>
</evidence>
<dbReference type="InterPro" id="IPR051471">
    <property type="entry name" value="Bacterial_PTS_sugar_comp"/>
</dbReference>
<dbReference type="GO" id="GO:0016301">
    <property type="term" value="F:kinase activity"/>
    <property type="evidence" value="ECO:0007669"/>
    <property type="project" value="UniProtKB-KW"/>
</dbReference>
<keyword evidence="4" id="KW-0762">Sugar transport</keyword>
<reference evidence="10" key="1">
    <citation type="submission" date="2009-07" db="EMBL/GenBank/DDBJ databases">
        <title>Complete sequence of chromosome of Methylovorus sp. SIP3-4.</title>
        <authorList>
            <person name="Lucas S."/>
            <person name="Copeland A."/>
            <person name="Lapidus A."/>
            <person name="Glavina del Rio T."/>
            <person name="Tice H."/>
            <person name="Bruce D."/>
            <person name="Goodwin L."/>
            <person name="Pitluck S."/>
            <person name="Clum A."/>
            <person name="Larimer F."/>
            <person name="Land M."/>
            <person name="Hauser L."/>
            <person name="Kyrpides N."/>
            <person name="Mikhailova N."/>
            <person name="Kayluzhnaya M."/>
            <person name="Chistoserdova L."/>
        </authorList>
    </citation>
    <scope>NUCLEOTIDE SEQUENCE [LARGE SCALE GENOMIC DNA]</scope>
    <source>
        <strain evidence="10">SIP3-4</strain>
    </source>
</reference>
<keyword evidence="7" id="KW-0418">Kinase</keyword>
<evidence type="ECO:0000313" key="10">
    <source>
        <dbReference type="Proteomes" id="UP000002743"/>
    </source>
</evidence>
<name>C6X8H7_METGS</name>
<dbReference type="PANTHER" id="PTHR33799:SF1">
    <property type="entry name" value="PTS SYSTEM MANNOSE-SPECIFIC EIIAB COMPONENT-RELATED"/>
    <property type="match status" value="1"/>
</dbReference>
<dbReference type="HOGENOM" id="CLU_123235_0_0_4"/>
<feature type="domain" description="PTS EIIA type-4" evidence="8">
    <location>
        <begin position="1"/>
        <end position="123"/>
    </location>
</feature>
<dbReference type="CDD" id="cd00006">
    <property type="entry name" value="PTS_IIA_man"/>
    <property type="match status" value="1"/>
</dbReference>
<dbReference type="InterPro" id="IPR033887">
    <property type="entry name" value="PTS_IIA_man"/>
</dbReference>
<comment type="subcellular location">
    <subcellularLocation>
        <location evidence="1">Cytoplasm</location>
    </subcellularLocation>
</comment>
<evidence type="ECO:0000256" key="2">
    <source>
        <dbReference type="ARBA" id="ARBA00022448"/>
    </source>
</evidence>
<keyword evidence="6" id="KW-0598">Phosphotransferase system</keyword>
<keyword evidence="10" id="KW-1185">Reference proteome</keyword>
<evidence type="ECO:0000256" key="1">
    <source>
        <dbReference type="ARBA" id="ARBA00004496"/>
    </source>
</evidence>
<evidence type="ECO:0000256" key="3">
    <source>
        <dbReference type="ARBA" id="ARBA00022490"/>
    </source>
</evidence>
<dbReference type="RefSeq" id="WP_013441024.1">
    <property type="nucleotide sequence ID" value="NC_012969.1"/>
</dbReference>